<evidence type="ECO:0000256" key="4">
    <source>
        <dbReference type="ARBA" id="ARBA00022692"/>
    </source>
</evidence>
<feature type="domain" description="POTRA" evidence="9">
    <location>
        <begin position="35"/>
        <end position="103"/>
    </location>
</feature>
<dbReference type="PANTHER" id="PTHR37820">
    <property type="entry name" value="CELL DIVISION PROTEIN DIVIB"/>
    <property type="match status" value="1"/>
</dbReference>
<evidence type="ECO:0000256" key="8">
    <source>
        <dbReference type="SAM" id="Phobius"/>
    </source>
</evidence>
<keyword evidence="11" id="KW-1185">Reference proteome</keyword>
<feature type="transmembrane region" description="Helical" evidence="8">
    <location>
        <begin position="12"/>
        <end position="30"/>
    </location>
</feature>
<evidence type="ECO:0000259" key="9">
    <source>
        <dbReference type="PROSITE" id="PS51779"/>
    </source>
</evidence>
<evidence type="ECO:0000256" key="5">
    <source>
        <dbReference type="ARBA" id="ARBA00022989"/>
    </source>
</evidence>
<evidence type="ECO:0000256" key="3">
    <source>
        <dbReference type="ARBA" id="ARBA00022618"/>
    </source>
</evidence>
<dbReference type="GO" id="GO:0051301">
    <property type="term" value="P:cell division"/>
    <property type="evidence" value="ECO:0007669"/>
    <property type="project" value="UniProtKB-KW"/>
</dbReference>
<dbReference type="InterPro" id="IPR013685">
    <property type="entry name" value="POTRA_FtsQ_type"/>
</dbReference>
<evidence type="ECO:0000256" key="1">
    <source>
        <dbReference type="ARBA" id="ARBA00004370"/>
    </source>
</evidence>
<evidence type="ECO:0000256" key="7">
    <source>
        <dbReference type="ARBA" id="ARBA00023306"/>
    </source>
</evidence>
<organism evidence="10 11">
    <name type="scientific">Aceticella autotrophica</name>
    <dbReference type="NCBI Taxonomy" id="2755338"/>
    <lineage>
        <taxon>Bacteria</taxon>
        <taxon>Bacillati</taxon>
        <taxon>Bacillota</taxon>
        <taxon>Clostridia</taxon>
        <taxon>Thermoanaerobacterales</taxon>
        <taxon>Thermoanaerobacteraceae</taxon>
        <taxon>Aceticella</taxon>
    </lineage>
</organism>
<keyword evidence="3" id="KW-0132">Cell division</keyword>
<keyword evidence="7" id="KW-0131">Cell cycle</keyword>
<dbReference type="Proteomes" id="UP000671913">
    <property type="component" value="Chromosome"/>
</dbReference>
<accession>A0A975GB04</accession>
<comment type="subcellular location">
    <subcellularLocation>
        <location evidence="1">Membrane</location>
    </subcellularLocation>
</comment>
<keyword evidence="6 8" id="KW-0472">Membrane</keyword>
<evidence type="ECO:0000256" key="6">
    <source>
        <dbReference type="ARBA" id="ARBA00023136"/>
    </source>
</evidence>
<evidence type="ECO:0000256" key="2">
    <source>
        <dbReference type="ARBA" id="ARBA00022475"/>
    </source>
</evidence>
<dbReference type="EMBL" id="CP060096">
    <property type="protein sequence ID" value="QSZ27923.1"/>
    <property type="molecule type" value="Genomic_DNA"/>
</dbReference>
<reference evidence="10" key="1">
    <citation type="submission" date="2020-08" db="EMBL/GenBank/DDBJ databases">
        <title>Genomic insights into the carbon and energy metabolism of the first obligate autotrophic acetogenic bacterium Aceticella autotrophica gen. nov., sp. nov.</title>
        <authorList>
            <person name="Toshchakov S.V."/>
            <person name="Elcheninov A.G."/>
            <person name="Kublanov I.V."/>
            <person name="Frolov E.N."/>
            <person name="Lebedinsky A.V."/>
        </authorList>
    </citation>
    <scope>NUCLEOTIDE SEQUENCE</scope>
    <source>
        <strain evidence="10">3443-3Ac</strain>
    </source>
</reference>
<name>A0A975GB04_9THEO</name>
<gene>
    <name evidence="10" type="ORF">ACETAC_03325</name>
</gene>
<dbReference type="Gene3D" id="3.10.20.310">
    <property type="entry name" value="membrane protein fhac"/>
    <property type="match status" value="1"/>
</dbReference>
<evidence type="ECO:0000313" key="10">
    <source>
        <dbReference type="EMBL" id="QSZ27923.1"/>
    </source>
</evidence>
<keyword evidence="5 8" id="KW-1133">Transmembrane helix</keyword>
<dbReference type="PANTHER" id="PTHR37820:SF1">
    <property type="entry name" value="CELL DIVISION PROTEIN FTSQ"/>
    <property type="match status" value="1"/>
</dbReference>
<protein>
    <submittedName>
        <fullName evidence="10">FtsQ-type POTRA domain-containing protein</fullName>
    </submittedName>
</protein>
<keyword evidence="2" id="KW-1003">Cell membrane</keyword>
<dbReference type="GO" id="GO:0005886">
    <property type="term" value="C:plasma membrane"/>
    <property type="evidence" value="ECO:0007669"/>
    <property type="project" value="TreeGrafter"/>
</dbReference>
<dbReference type="Pfam" id="PF08478">
    <property type="entry name" value="POTRA_1"/>
    <property type="match status" value="1"/>
</dbReference>
<sequence>MENNTQARKKRFIIILSIIIILFLIYFIMFQSPIFKLKNIEVDGNKNLSYNDIISLTGIYKGMYIFKINSFEIKKRLLLNSFIKDADIEIKYPSSIIIKVEERKLVAQIPYNTNYIYIDDEGVAVKENEYDSKLPIINGIKIKKYEIGKKIDGIFDNNDMAKLLKIIYNKDIYKNITVIDKNNLMIKTKTGINIAFNNVNDVAYSIKFSELILNDLEKKGYDKGTIQISKNNNPVFLP</sequence>
<dbReference type="InterPro" id="IPR034746">
    <property type="entry name" value="POTRA"/>
</dbReference>
<dbReference type="KEGG" id="aaut:ACETAC_03325"/>
<proteinExistence type="predicted"/>
<keyword evidence="4 8" id="KW-0812">Transmembrane</keyword>
<dbReference type="PROSITE" id="PS51779">
    <property type="entry name" value="POTRA"/>
    <property type="match status" value="1"/>
</dbReference>
<dbReference type="RefSeq" id="WP_284680642.1">
    <property type="nucleotide sequence ID" value="NZ_CP060096.1"/>
</dbReference>
<dbReference type="InterPro" id="IPR050487">
    <property type="entry name" value="FtsQ_DivIB"/>
</dbReference>
<evidence type="ECO:0000313" key="11">
    <source>
        <dbReference type="Proteomes" id="UP000671913"/>
    </source>
</evidence>
<dbReference type="AlphaFoldDB" id="A0A975GB04"/>